<dbReference type="RefSeq" id="WP_145672149.1">
    <property type="nucleotide sequence ID" value="NZ_VIWO01000007.1"/>
</dbReference>
<dbReference type="InterPro" id="IPR002509">
    <property type="entry name" value="NODB_dom"/>
</dbReference>
<dbReference type="AlphaFoldDB" id="A0A561PGI4"/>
<evidence type="ECO:0000313" key="3">
    <source>
        <dbReference type="EMBL" id="TWF37228.1"/>
    </source>
</evidence>
<evidence type="ECO:0000313" key="4">
    <source>
        <dbReference type="Proteomes" id="UP000320811"/>
    </source>
</evidence>
<accession>A0A561PGI4</accession>
<keyword evidence="1" id="KW-0472">Membrane</keyword>
<name>A0A561PGI4_9BACT</name>
<dbReference type="SUPFAM" id="SSF88713">
    <property type="entry name" value="Glycoside hydrolase/deacetylase"/>
    <property type="match status" value="1"/>
</dbReference>
<dbReference type="Pfam" id="PF01522">
    <property type="entry name" value="Polysacc_deac_1"/>
    <property type="match status" value="1"/>
</dbReference>
<keyword evidence="1" id="KW-0812">Transmembrane</keyword>
<evidence type="ECO:0000259" key="2">
    <source>
        <dbReference type="PROSITE" id="PS51677"/>
    </source>
</evidence>
<dbReference type="EMBL" id="VIWO01000007">
    <property type="protein sequence ID" value="TWF37228.1"/>
    <property type="molecule type" value="Genomic_DNA"/>
</dbReference>
<dbReference type="PANTHER" id="PTHR10587">
    <property type="entry name" value="GLYCOSYL TRANSFERASE-RELATED"/>
    <property type="match status" value="1"/>
</dbReference>
<dbReference type="Gene3D" id="3.20.20.370">
    <property type="entry name" value="Glycoside hydrolase/deacetylase"/>
    <property type="match status" value="1"/>
</dbReference>
<gene>
    <name evidence="3" type="ORF">FHW36_107154</name>
</gene>
<dbReference type="InterPro" id="IPR011330">
    <property type="entry name" value="Glyco_hydro/deAcase_b/a-brl"/>
</dbReference>
<keyword evidence="1" id="KW-1133">Transmembrane helix</keyword>
<proteinExistence type="predicted"/>
<dbReference type="CDD" id="cd10917">
    <property type="entry name" value="CE4_NodB_like_6s_7s"/>
    <property type="match status" value="1"/>
</dbReference>
<dbReference type="Proteomes" id="UP000320811">
    <property type="component" value="Unassembled WGS sequence"/>
</dbReference>
<sequence length="259" mass="29305">MLNNRIVNIIAVASLLVLLCLDKLMGYDIPFWYYGLPILIYLPFTIHGAINIEANFFMKVQCQADTTEKVVALSFDDGPQTEYTPVILDILKEEQVPAAFFCIGKNITGNEPLLKRICQEGHVIGNHTYSHHFWFDMKLSSNMLTDMQQMDALTVDATGLHPRLFRPPYGVTNPNLARAVKAGNYLPVGWNIRSLDTVAKDGEALLHRILTQLKPGAVILLHDTCKITAAILPQLIRDIRQRGYRLERIDKMLNVRAYV</sequence>
<dbReference type="OrthoDB" id="9812065at2"/>
<dbReference type="GO" id="GO:0016810">
    <property type="term" value="F:hydrolase activity, acting on carbon-nitrogen (but not peptide) bonds"/>
    <property type="evidence" value="ECO:0007669"/>
    <property type="project" value="InterPro"/>
</dbReference>
<dbReference type="GO" id="GO:0005975">
    <property type="term" value="P:carbohydrate metabolic process"/>
    <property type="evidence" value="ECO:0007669"/>
    <property type="project" value="InterPro"/>
</dbReference>
<reference evidence="3 4" key="1">
    <citation type="submission" date="2019-06" db="EMBL/GenBank/DDBJ databases">
        <title>Sorghum-associated microbial communities from plants grown in Nebraska, USA.</title>
        <authorList>
            <person name="Schachtman D."/>
        </authorList>
    </citation>
    <scope>NUCLEOTIDE SEQUENCE [LARGE SCALE GENOMIC DNA]</scope>
    <source>
        <strain evidence="3 4">1209</strain>
    </source>
</reference>
<dbReference type="InterPro" id="IPR050248">
    <property type="entry name" value="Polysacc_deacetylase_ArnD"/>
</dbReference>
<feature type="domain" description="NodB homology" evidence="2">
    <location>
        <begin position="69"/>
        <end position="247"/>
    </location>
</feature>
<evidence type="ECO:0000256" key="1">
    <source>
        <dbReference type="SAM" id="Phobius"/>
    </source>
</evidence>
<dbReference type="PROSITE" id="PS51677">
    <property type="entry name" value="NODB"/>
    <property type="match status" value="1"/>
</dbReference>
<protein>
    <submittedName>
        <fullName evidence="3">Peptidoglycan/xylan/chitin deacetylase (PgdA/CDA1 family)</fullName>
    </submittedName>
</protein>
<organism evidence="3 4">
    <name type="scientific">Chitinophaga polysaccharea</name>
    <dbReference type="NCBI Taxonomy" id="1293035"/>
    <lineage>
        <taxon>Bacteria</taxon>
        <taxon>Pseudomonadati</taxon>
        <taxon>Bacteroidota</taxon>
        <taxon>Chitinophagia</taxon>
        <taxon>Chitinophagales</taxon>
        <taxon>Chitinophagaceae</taxon>
        <taxon>Chitinophaga</taxon>
    </lineage>
</organism>
<comment type="caution">
    <text evidence="3">The sequence shown here is derived from an EMBL/GenBank/DDBJ whole genome shotgun (WGS) entry which is preliminary data.</text>
</comment>
<keyword evidence="4" id="KW-1185">Reference proteome</keyword>
<feature type="transmembrane region" description="Helical" evidence="1">
    <location>
        <begin position="6"/>
        <end position="24"/>
    </location>
</feature>
<feature type="transmembrane region" description="Helical" evidence="1">
    <location>
        <begin position="31"/>
        <end position="50"/>
    </location>
</feature>